<keyword evidence="2" id="KW-1185">Reference proteome</keyword>
<dbReference type="Proteomes" id="UP000198828">
    <property type="component" value="Unassembled WGS sequence"/>
</dbReference>
<dbReference type="OrthoDB" id="1708058at2"/>
<gene>
    <name evidence="1" type="ORF">SAMN05660923_02246</name>
</gene>
<organism evidence="1 2">
    <name type="scientific">Tepidimicrobium xylanilyticum</name>
    <dbReference type="NCBI Taxonomy" id="1123352"/>
    <lineage>
        <taxon>Bacteria</taxon>
        <taxon>Bacillati</taxon>
        <taxon>Bacillota</taxon>
        <taxon>Tissierellia</taxon>
        <taxon>Tissierellales</taxon>
        <taxon>Tepidimicrobiaceae</taxon>
        <taxon>Tepidimicrobium</taxon>
    </lineage>
</organism>
<proteinExistence type="predicted"/>
<evidence type="ECO:0000313" key="2">
    <source>
        <dbReference type="Proteomes" id="UP000198828"/>
    </source>
</evidence>
<dbReference type="AlphaFoldDB" id="A0A1H3BDE1"/>
<accession>A0A1H3BDE1</accession>
<dbReference type="EMBL" id="FNNG01000010">
    <property type="protein sequence ID" value="SDX39926.1"/>
    <property type="molecule type" value="Genomic_DNA"/>
</dbReference>
<dbReference type="RefSeq" id="WP_093753720.1">
    <property type="nucleotide sequence ID" value="NZ_BSYN01000005.1"/>
</dbReference>
<protein>
    <submittedName>
        <fullName evidence="1">Uncharacterized protein</fullName>
    </submittedName>
</protein>
<evidence type="ECO:0000313" key="1">
    <source>
        <dbReference type="EMBL" id="SDX39926.1"/>
    </source>
</evidence>
<sequence length="73" mass="8773">MNKVKILAYTYLTNEQLIDFTLEEIENLKKLSELLDPTEYENRLHLVNQLIMEVKRRNLSIKKPLLAMRILSW</sequence>
<reference evidence="1 2" key="1">
    <citation type="submission" date="2016-10" db="EMBL/GenBank/DDBJ databases">
        <authorList>
            <person name="de Groot N.N."/>
        </authorList>
    </citation>
    <scope>NUCLEOTIDE SEQUENCE [LARGE SCALE GENOMIC DNA]</scope>
    <source>
        <strain evidence="1 2">DSM 23310</strain>
    </source>
</reference>
<name>A0A1H3BDE1_9FIRM</name>